<organism evidence="1 2">
    <name type="scientific">Allacma fusca</name>
    <dbReference type="NCBI Taxonomy" id="39272"/>
    <lineage>
        <taxon>Eukaryota</taxon>
        <taxon>Metazoa</taxon>
        <taxon>Ecdysozoa</taxon>
        <taxon>Arthropoda</taxon>
        <taxon>Hexapoda</taxon>
        <taxon>Collembola</taxon>
        <taxon>Symphypleona</taxon>
        <taxon>Sminthuridae</taxon>
        <taxon>Allacma</taxon>
    </lineage>
</organism>
<dbReference type="EMBL" id="CAJVCH010497720">
    <property type="protein sequence ID" value="CAG7821022.1"/>
    <property type="molecule type" value="Genomic_DNA"/>
</dbReference>
<sequence length="79" mass="8232">MLLMIFLSAGVSSWSWSNVDYNLIRAKRSYYAPGMAGSPTTSTSTSTLLTTGTAGVTTGISNSTEAFTSTSDGECLCTC</sequence>
<dbReference type="Proteomes" id="UP000708208">
    <property type="component" value="Unassembled WGS sequence"/>
</dbReference>
<dbReference type="AlphaFoldDB" id="A0A8J2PET1"/>
<protein>
    <submittedName>
        <fullName evidence="1">Uncharacterized protein</fullName>
    </submittedName>
</protein>
<comment type="caution">
    <text evidence="1">The sequence shown here is derived from an EMBL/GenBank/DDBJ whole genome shotgun (WGS) entry which is preliminary data.</text>
</comment>
<gene>
    <name evidence="1" type="ORF">AFUS01_LOCUS31385</name>
</gene>
<evidence type="ECO:0000313" key="1">
    <source>
        <dbReference type="EMBL" id="CAG7821022.1"/>
    </source>
</evidence>
<keyword evidence="2" id="KW-1185">Reference proteome</keyword>
<proteinExistence type="predicted"/>
<evidence type="ECO:0000313" key="2">
    <source>
        <dbReference type="Proteomes" id="UP000708208"/>
    </source>
</evidence>
<reference evidence="1" key="1">
    <citation type="submission" date="2021-06" db="EMBL/GenBank/DDBJ databases">
        <authorList>
            <person name="Hodson N. C."/>
            <person name="Mongue J. A."/>
            <person name="Jaron S. K."/>
        </authorList>
    </citation>
    <scope>NUCLEOTIDE SEQUENCE</scope>
</reference>
<accession>A0A8J2PET1</accession>
<name>A0A8J2PET1_9HEXA</name>